<evidence type="ECO:0000256" key="7">
    <source>
        <dbReference type="ARBA" id="ARBA00023014"/>
    </source>
</evidence>
<sequence length="202" mass="21386">MSGNERKADCGRRSLLVATACAGGVAGLAVAVPFLTSLSPSERAKAAGAPVEVDISKLGPGEMTTVEWQGKPVWIMRRTPAQMESLAAMADKLADPKSERNPSEFTPEYARNDLRAREDHKDILVVVAICTHLGCSPSGPFESGSNAQLGADAGFVCPCHGSTFDLSGRVFKAKPAPDNLKVPPFMFLSDTRILVGQDSKEG</sequence>
<keyword evidence="6" id="KW-0408">Iron</keyword>
<dbReference type="CDD" id="cd03470">
    <property type="entry name" value="Rieske_cytochrome_bc1"/>
    <property type="match status" value="1"/>
</dbReference>
<dbReference type="Proteomes" id="UP000005019">
    <property type="component" value="Unassembled WGS sequence"/>
</dbReference>
<evidence type="ECO:0000313" key="13">
    <source>
        <dbReference type="EMBL" id="EGK72199.1"/>
    </source>
</evidence>
<dbReference type="PROSITE" id="PS51318">
    <property type="entry name" value="TAT"/>
    <property type="match status" value="1"/>
</dbReference>
<dbReference type="InterPro" id="IPR006311">
    <property type="entry name" value="TAT_signal"/>
</dbReference>
<dbReference type="PROSITE" id="PS51296">
    <property type="entry name" value="RIESKE"/>
    <property type="match status" value="1"/>
</dbReference>
<keyword evidence="14" id="KW-1185">Reference proteome</keyword>
<evidence type="ECO:0000256" key="9">
    <source>
        <dbReference type="ARBA" id="ARBA00023157"/>
    </source>
</evidence>
<evidence type="ECO:0000256" key="3">
    <source>
        <dbReference type="ARBA" id="ARBA00022714"/>
    </source>
</evidence>
<dbReference type="GO" id="GO:0016020">
    <property type="term" value="C:membrane"/>
    <property type="evidence" value="ECO:0007669"/>
    <property type="project" value="UniProtKB-SubCell"/>
</dbReference>
<reference evidence="13 14" key="1">
    <citation type="journal article" date="2011" name="J. Bacteriol.">
        <title>Genome sequence of Methyloversatilis universalis FAM5T, a methylotrophic representative of the order Rhodocyclales.</title>
        <authorList>
            <person name="Kittichotirat W."/>
            <person name="Good N.M."/>
            <person name="Hall R."/>
            <person name="Bringel F."/>
            <person name="Lajus A."/>
            <person name="Medigue C."/>
            <person name="Smalley N.E."/>
            <person name="Beck D."/>
            <person name="Bumgarner R."/>
            <person name="Vuilleumier S."/>
            <person name="Kalyuzhnaya M.G."/>
        </authorList>
    </citation>
    <scope>NUCLEOTIDE SEQUENCE [LARGE SCALE GENOMIC DNA]</scope>
    <source>
        <strain evidence="14">ATCC BAA-1314 / JCM 13912 / FAM5</strain>
    </source>
</reference>
<keyword evidence="3" id="KW-0001">2Fe-2S</keyword>
<comment type="cofactor">
    <cofactor evidence="10">
        <name>[2Fe-2S] cluster</name>
        <dbReference type="ChEBI" id="CHEBI:190135"/>
    </cofactor>
    <text evidence="10">Binds 1 [2Fe-2S] cluster per subunit.</text>
</comment>
<keyword evidence="9" id="KW-1015">Disulfide bond</keyword>
<dbReference type="InterPro" id="IPR006317">
    <property type="entry name" value="Ubiquinol_cyt_c_Rdtase_Fe-S-su"/>
</dbReference>
<protein>
    <recommendedName>
        <fullName evidence="10">Ubiquinol-cytochrome c reductase iron-sulfur subunit</fullName>
        <ecNumber evidence="10">7.1.1.8</ecNumber>
    </recommendedName>
</protein>
<keyword evidence="4" id="KW-0479">Metal-binding</keyword>
<evidence type="ECO:0000256" key="4">
    <source>
        <dbReference type="ARBA" id="ARBA00022723"/>
    </source>
</evidence>
<comment type="miscellaneous">
    <text evidence="10">The Rieske protein is a high potential 2Fe-2S protein.</text>
</comment>
<organism evidence="13 14">
    <name type="scientific">Methyloversatilis universalis (strain ATCC BAA-1314 / DSM 25237 / JCM 13912 / CCUG 52030 / FAM5)</name>
    <dbReference type="NCBI Taxonomy" id="1000565"/>
    <lineage>
        <taxon>Bacteria</taxon>
        <taxon>Pseudomonadati</taxon>
        <taxon>Pseudomonadota</taxon>
        <taxon>Betaproteobacteria</taxon>
        <taxon>Nitrosomonadales</taxon>
        <taxon>Sterolibacteriaceae</taxon>
        <taxon>Methyloversatilis</taxon>
    </lineage>
</organism>
<dbReference type="PRINTS" id="PR00162">
    <property type="entry name" value="RIESKE"/>
</dbReference>
<evidence type="ECO:0000256" key="6">
    <source>
        <dbReference type="ARBA" id="ARBA00023004"/>
    </source>
</evidence>
<dbReference type="EC" id="7.1.1.8" evidence="10"/>
<dbReference type="OrthoDB" id="9767869at2"/>
<keyword evidence="7" id="KW-0411">Iron-sulfur</keyword>
<dbReference type="InterPro" id="IPR036922">
    <property type="entry name" value="Rieske_2Fe-2S_sf"/>
</dbReference>
<dbReference type="Gene3D" id="2.102.10.10">
    <property type="entry name" value="Rieske [2Fe-2S] iron-sulphur domain"/>
    <property type="match status" value="1"/>
</dbReference>
<evidence type="ECO:0000256" key="11">
    <source>
        <dbReference type="RuleBase" id="RU004497"/>
    </source>
</evidence>
<dbReference type="RefSeq" id="WP_008060395.1">
    <property type="nucleotide sequence ID" value="NZ_AFHG01000042.1"/>
</dbReference>
<evidence type="ECO:0000313" key="14">
    <source>
        <dbReference type="Proteomes" id="UP000005019"/>
    </source>
</evidence>
<keyword evidence="5" id="KW-1133">Transmembrane helix</keyword>
<dbReference type="STRING" id="1000565.METUNv1_01502"/>
<dbReference type="EMBL" id="AFHG01000042">
    <property type="protein sequence ID" value="EGK72199.1"/>
    <property type="molecule type" value="Genomic_DNA"/>
</dbReference>
<comment type="caution">
    <text evidence="13">The sequence shown here is derived from an EMBL/GenBank/DDBJ whole genome shotgun (WGS) entry which is preliminary data.</text>
</comment>
<keyword evidence="8" id="KW-0472">Membrane</keyword>
<evidence type="ECO:0000256" key="5">
    <source>
        <dbReference type="ARBA" id="ARBA00022989"/>
    </source>
</evidence>
<dbReference type="GO" id="GO:0008121">
    <property type="term" value="F:quinol-cytochrome-c reductase activity"/>
    <property type="evidence" value="ECO:0007669"/>
    <property type="project" value="UniProtKB-EC"/>
</dbReference>
<accession>F5RB63</accession>
<dbReference type="GO" id="GO:0046872">
    <property type="term" value="F:metal ion binding"/>
    <property type="evidence" value="ECO:0007669"/>
    <property type="project" value="UniProtKB-KW"/>
</dbReference>
<evidence type="ECO:0000256" key="2">
    <source>
        <dbReference type="ARBA" id="ARBA00022692"/>
    </source>
</evidence>
<dbReference type="InterPro" id="IPR014349">
    <property type="entry name" value="Rieske_Fe-S_prot"/>
</dbReference>
<dbReference type="eggNOG" id="COG0723">
    <property type="taxonomic scope" value="Bacteria"/>
</dbReference>
<comment type="subcellular location">
    <subcellularLocation>
        <location evidence="1">Membrane</location>
        <topology evidence="1">Single-pass membrane protein</topology>
    </subcellularLocation>
</comment>
<dbReference type="PANTHER" id="PTHR10134">
    <property type="entry name" value="CYTOCHROME B-C1 COMPLEX SUBUNIT RIESKE, MITOCHONDRIAL"/>
    <property type="match status" value="1"/>
</dbReference>
<gene>
    <name evidence="13" type="ORF">METUNv1_01502</name>
</gene>
<dbReference type="InterPro" id="IPR017941">
    <property type="entry name" value="Rieske_2Fe-2S"/>
</dbReference>
<keyword evidence="10" id="KW-0813">Transport</keyword>
<proteinExistence type="predicted"/>
<evidence type="ECO:0000256" key="8">
    <source>
        <dbReference type="ARBA" id="ARBA00023136"/>
    </source>
</evidence>
<dbReference type="Pfam" id="PF00355">
    <property type="entry name" value="Rieske"/>
    <property type="match status" value="1"/>
</dbReference>
<evidence type="ECO:0000256" key="1">
    <source>
        <dbReference type="ARBA" id="ARBA00004167"/>
    </source>
</evidence>
<name>F5RB63_METUF</name>
<evidence type="ECO:0000259" key="12">
    <source>
        <dbReference type="PROSITE" id="PS51296"/>
    </source>
</evidence>
<dbReference type="NCBIfam" id="TIGR01416">
    <property type="entry name" value="Rieske_proteo"/>
    <property type="match status" value="1"/>
</dbReference>
<dbReference type="InterPro" id="IPR005805">
    <property type="entry name" value="Rieske_Fe-S_prot_C"/>
</dbReference>
<feature type="domain" description="Rieske" evidence="12">
    <location>
        <begin position="117"/>
        <end position="194"/>
    </location>
</feature>
<dbReference type="SUPFAM" id="SSF50022">
    <property type="entry name" value="ISP domain"/>
    <property type="match status" value="1"/>
</dbReference>
<keyword evidence="2" id="KW-0812">Transmembrane</keyword>
<dbReference type="GO" id="GO:0051537">
    <property type="term" value="F:2 iron, 2 sulfur cluster binding"/>
    <property type="evidence" value="ECO:0007669"/>
    <property type="project" value="UniProtKB-KW"/>
</dbReference>
<comment type="catalytic activity">
    <reaction evidence="10">
        <text>a quinol + 2 Fe(III)-[cytochrome c](out) = a quinone + 2 Fe(II)-[cytochrome c](out) + 2 H(+)(out)</text>
        <dbReference type="Rhea" id="RHEA:11484"/>
        <dbReference type="Rhea" id="RHEA-COMP:10350"/>
        <dbReference type="Rhea" id="RHEA-COMP:14399"/>
        <dbReference type="ChEBI" id="CHEBI:15378"/>
        <dbReference type="ChEBI" id="CHEBI:24646"/>
        <dbReference type="ChEBI" id="CHEBI:29033"/>
        <dbReference type="ChEBI" id="CHEBI:29034"/>
        <dbReference type="ChEBI" id="CHEBI:132124"/>
        <dbReference type="EC" id="7.1.1.8"/>
    </reaction>
</comment>
<keyword evidence="10" id="KW-0249">Electron transport</keyword>
<dbReference type="AlphaFoldDB" id="F5RB63"/>
<evidence type="ECO:0000256" key="10">
    <source>
        <dbReference type="RuleBase" id="RU004494"/>
    </source>
</evidence>
<comment type="subunit">
    <text evidence="11">The main subunits of complex b-c1 are: cytochrome b, cytochrome c1 and the Rieske protein.</text>
</comment>